<dbReference type="GO" id="GO:0015074">
    <property type="term" value="P:DNA integration"/>
    <property type="evidence" value="ECO:0007669"/>
    <property type="project" value="InterPro"/>
</dbReference>
<dbReference type="AlphaFoldDB" id="A0A8W8HXX3"/>
<keyword evidence="7" id="KW-0539">Nucleus</keyword>
<dbReference type="PANTHER" id="PTHR31165:SF2">
    <property type="entry name" value="ALOG DOMAIN-CONTAINING PROTEIN"/>
    <property type="match status" value="1"/>
</dbReference>
<evidence type="ECO:0000256" key="4">
    <source>
        <dbReference type="ARBA" id="ARBA00023125"/>
    </source>
</evidence>
<dbReference type="InterPro" id="IPR011010">
    <property type="entry name" value="DNA_brk_join_enz"/>
</dbReference>
<evidence type="ECO:0000256" key="3">
    <source>
        <dbReference type="ARBA" id="ARBA00023015"/>
    </source>
</evidence>
<evidence type="ECO:0000313" key="10">
    <source>
        <dbReference type="Proteomes" id="UP000005408"/>
    </source>
</evidence>
<proteinExistence type="inferred from homology"/>
<dbReference type="SUPFAM" id="SSF56349">
    <property type="entry name" value="DNA breaking-rejoining enzymes"/>
    <property type="match status" value="1"/>
</dbReference>
<dbReference type="GO" id="GO:0009299">
    <property type="term" value="P:mRNA transcription"/>
    <property type="evidence" value="ECO:0007669"/>
    <property type="project" value="TreeGrafter"/>
</dbReference>
<comment type="similarity">
    <text evidence="2">Belongs to the plant homeotic and developmental regulators ALOG protein family.</text>
</comment>
<keyword evidence="6" id="KW-0233">DNA recombination</keyword>
<evidence type="ECO:0000313" key="9">
    <source>
        <dbReference type="EnsemblMetazoa" id="G11583.1:cds"/>
    </source>
</evidence>
<keyword evidence="10" id="KW-1185">Reference proteome</keyword>
<dbReference type="InterPro" id="IPR002104">
    <property type="entry name" value="Integrase_catalytic"/>
</dbReference>
<dbReference type="InterPro" id="IPR040222">
    <property type="entry name" value="ALOG"/>
</dbReference>
<organism evidence="9 10">
    <name type="scientific">Magallana gigas</name>
    <name type="common">Pacific oyster</name>
    <name type="synonym">Crassostrea gigas</name>
    <dbReference type="NCBI Taxonomy" id="29159"/>
    <lineage>
        <taxon>Eukaryota</taxon>
        <taxon>Metazoa</taxon>
        <taxon>Spiralia</taxon>
        <taxon>Lophotrochozoa</taxon>
        <taxon>Mollusca</taxon>
        <taxon>Bivalvia</taxon>
        <taxon>Autobranchia</taxon>
        <taxon>Pteriomorphia</taxon>
        <taxon>Ostreida</taxon>
        <taxon>Ostreoidea</taxon>
        <taxon>Ostreidae</taxon>
        <taxon>Magallana</taxon>
    </lineage>
</organism>
<protein>
    <recommendedName>
        <fullName evidence="8">Tyr recombinase domain-containing protein</fullName>
    </recommendedName>
</protein>
<accession>A0A8W8HXX3</accession>
<dbReference type="EnsemblMetazoa" id="G11583.1">
    <property type="protein sequence ID" value="G11583.1:cds"/>
    <property type="gene ID" value="G11583"/>
</dbReference>
<evidence type="ECO:0000256" key="5">
    <source>
        <dbReference type="ARBA" id="ARBA00023163"/>
    </source>
</evidence>
<comment type="subcellular location">
    <subcellularLocation>
        <location evidence="1">Nucleus</location>
    </subcellularLocation>
</comment>
<evidence type="ECO:0000256" key="6">
    <source>
        <dbReference type="ARBA" id="ARBA00023172"/>
    </source>
</evidence>
<dbReference type="GO" id="GO:0003677">
    <property type="term" value="F:DNA binding"/>
    <property type="evidence" value="ECO:0007669"/>
    <property type="project" value="UniProtKB-KW"/>
</dbReference>
<evidence type="ECO:0000259" key="8">
    <source>
        <dbReference type="PROSITE" id="PS51898"/>
    </source>
</evidence>
<keyword evidence="4" id="KW-0238">DNA-binding</keyword>
<keyword evidence="3" id="KW-0805">Transcription regulation</keyword>
<dbReference type="PROSITE" id="PS51898">
    <property type="entry name" value="TYR_RECOMBINASE"/>
    <property type="match status" value="1"/>
</dbReference>
<dbReference type="GO" id="GO:0006310">
    <property type="term" value="P:DNA recombination"/>
    <property type="evidence" value="ECO:0007669"/>
    <property type="project" value="UniProtKB-KW"/>
</dbReference>
<sequence>MPFTAGVDVFAQNIRKELNPYVFPPFGMVFPVLSFLKEQEIPVGSVDVQVLDERLKELDARRSSSLDSKRQDCLKREITEFLVRMSGRELTSCTPEDIRRFLVWKDQCGKSQVHKIDCRFLGNKRLFDCNCPVRLASGTVSLMIDRLVNIFHEMGCEKSWNMALGLGNPAASSQVKDYLVPKQAKPIFLTKVKAIVGYIGGRLSMSSVSVRERYILLRDQAWFKLQFFAGDRAGDLANLVAQEVKWLRDYSGIVFNHTFGKTLRGGERRSNMFVVKRCDDEVICPVVGLQDFVSGCKDLGVDLSCGYLFRVVTEDARVLDQPVSYSVVYDRLRVYLRKPGVDEGETPHSFRAGFAVALAMSGSVSEVGQIMRHVGWFGEGSAEYYSRLPALVESDCVA</sequence>
<dbReference type="Proteomes" id="UP000005408">
    <property type="component" value="Unassembled WGS sequence"/>
</dbReference>
<dbReference type="PANTHER" id="PTHR31165">
    <property type="entry name" value="PROTEIN G1-LIKE2"/>
    <property type="match status" value="1"/>
</dbReference>
<dbReference type="Gene3D" id="1.10.443.10">
    <property type="entry name" value="Intergrase catalytic core"/>
    <property type="match status" value="1"/>
</dbReference>
<evidence type="ECO:0000256" key="1">
    <source>
        <dbReference type="ARBA" id="ARBA00004123"/>
    </source>
</evidence>
<dbReference type="GO" id="GO:0005634">
    <property type="term" value="C:nucleus"/>
    <property type="evidence" value="ECO:0007669"/>
    <property type="project" value="UniProtKB-SubCell"/>
</dbReference>
<evidence type="ECO:0000256" key="2">
    <source>
        <dbReference type="ARBA" id="ARBA00010308"/>
    </source>
</evidence>
<dbReference type="InterPro" id="IPR013762">
    <property type="entry name" value="Integrase-like_cat_sf"/>
</dbReference>
<feature type="domain" description="Tyr recombinase" evidence="8">
    <location>
        <begin position="182"/>
        <end position="398"/>
    </location>
</feature>
<dbReference type="Pfam" id="PF04852">
    <property type="entry name" value="ALOG_dom"/>
    <property type="match status" value="1"/>
</dbReference>
<name>A0A8W8HXX3_MAGGI</name>
<keyword evidence="5" id="KW-0804">Transcription</keyword>
<reference evidence="9" key="1">
    <citation type="submission" date="2022-08" db="UniProtKB">
        <authorList>
            <consortium name="EnsemblMetazoa"/>
        </authorList>
    </citation>
    <scope>IDENTIFICATION</scope>
    <source>
        <strain evidence="9">05x7-T-G4-1.051#20</strain>
    </source>
</reference>
<dbReference type="InterPro" id="IPR006936">
    <property type="entry name" value="ALOG_dom"/>
</dbReference>
<evidence type="ECO:0000256" key="7">
    <source>
        <dbReference type="ARBA" id="ARBA00023242"/>
    </source>
</evidence>